<dbReference type="STRING" id="1802206.A3D35_02405"/>
<sequence length="367" mass="42294">MKILWFTWKDVKNPLSGGAEAVNEELAKRLIKDGHQVIFLVAGFPGGLSEEKINGYTIIRLGNRWTVYWKAYKYYKKNLIGWADLVIDEVNTIPFFTKYYIKEKNILFVHQLCREIWFYEMIFPVNIIGYILEPLYLWLLSDRKVITVSESTKNDLIKFGFKNNNISIISEGITTEPVKNLELVEKFSQPTVLSLGSIRSMKRTIDVVKAFEIASQTISDLQLIMAGDANSTYGKKVVRFIGKSKFKKDIHYLGKIDINKKVELMQKAHLLVVASVKEGWGLTVTEANSQGTPAVVYNVEGLRDSVRNNETGIICQKNNPSHLANDIINLLKDTKKYKMLREKSWQWSKKINFEKSYRDFSMIIKNI</sequence>
<proteinExistence type="predicted"/>
<keyword evidence="1" id="KW-0808">Transferase</keyword>
<dbReference type="Pfam" id="PF13439">
    <property type="entry name" value="Glyco_transf_4"/>
    <property type="match status" value="1"/>
</dbReference>
<evidence type="ECO:0000259" key="2">
    <source>
        <dbReference type="Pfam" id="PF00534"/>
    </source>
</evidence>
<reference evidence="4 5" key="1">
    <citation type="journal article" date="2016" name="Nat. Commun.">
        <title>Thousands of microbial genomes shed light on interconnected biogeochemical processes in an aquifer system.</title>
        <authorList>
            <person name="Anantharaman K."/>
            <person name="Brown C.T."/>
            <person name="Hug L.A."/>
            <person name="Sharon I."/>
            <person name="Castelle C.J."/>
            <person name="Probst A.J."/>
            <person name="Thomas B.C."/>
            <person name="Singh A."/>
            <person name="Wilkins M.J."/>
            <person name="Karaoz U."/>
            <person name="Brodie E.L."/>
            <person name="Williams K.H."/>
            <person name="Hubbard S.S."/>
            <person name="Banfield J.F."/>
        </authorList>
    </citation>
    <scope>NUCLEOTIDE SEQUENCE [LARGE SCALE GENOMIC DNA]</scope>
</reference>
<evidence type="ECO:0000313" key="5">
    <source>
        <dbReference type="Proteomes" id="UP000176421"/>
    </source>
</evidence>
<evidence type="ECO:0008006" key="6">
    <source>
        <dbReference type="Google" id="ProtNLM"/>
    </source>
</evidence>
<dbReference type="InterPro" id="IPR028098">
    <property type="entry name" value="Glyco_trans_4-like_N"/>
</dbReference>
<dbReference type="SUPFAM" id="SSF53756">
    <property type="entry name" value="UDP-Glycosyltransferase/glycogen phosphorylase"/>
    <property type="match status" value="1"/>
</dbReference>
<evidence type="ECO:0000313" key="4">
    <source>
        <dbReference type="EMBL" id="OGZ67597.1"/>
    </source>
</evidence>
<dbReference type="InterPro" id="IPR001296">
    <property type="entry name" value="Glyco_trans_1"/>
</dbReference>
<name>A0A1G2HYR3_9BACT</name>
<dbReference type="Pfam" id="PF00534">
    <property type="entry name" value="Glycos_transf_1"/>
    <property type="match status" value="1"/>
</dbReference>
<protein>
    <recommendedName>
        <fullName evidence="6">Glycosyl transferase family 1 domain-containing protein</fullName>
    </recommendedName>
</protein>
<dbReference type="CDD" id="cd03801">
    <property type="entry name" value="GT4_PimA-like"/>
    <property type="match status" value="1"/>
</dbReference>
<dbReference type="AlphaFoldDB" id="A0A1G2HYR3"/>
<dbReference type="PANTHER" id="PTHR46401">
    <property type="entry name" value="GLYCOSYLTRANSFERASE WBBK-RELATED"/>
    <property type="match status" value="1"/>
</dbReference>
<dbReference type="EMBL" id="MHOS01000034">
    <property type="protein sequence ID" value="OGZ67597.1"/>
    <property type="molecule type" value="Genomic_DNA"/>
</dbReference>
<dbReference type="Proteomes" id="UP000176421">
    <property type="component" value="Unassembled WGS sequence"/>
</dbReference>
<gene>
    <name evidence="4" type="ORF">A3D35_02405</name>
</gene>
<evidence type="ECO:0000259" key="3">
    <source>
        <dbReference type="Pfam" id="PF13439"/>
    </source>
</evidence>
<dbReference type="PANTHER" id="PTHR46401:SF2">
    <property type="entry name" value="GLYCOSYLTRANSFERASE WBBK-RELATED"/>
    <property type="match status" value="1"/>
</dbReference>
<feature type="domain" description="Glycosyl transferase family 1" evidence="2">
    <location>
        <begin position="188"/>
        <end position="344"/>
    </location>
</feature>
<dbReference type="GO" id="GO:0016757">
    <property type="term" value="F:glycosyltransferase activity"/>
    <property type="evidence" value="ECO:0007669"/>
    <property type="project" value="InterPro"/>
</dbReference>
<dbReference type="Gene3D" id="3.40.50.2000">
    <property type="entry name" value="Glycogen Phosphorylase B"/>
    <property type="match status" value="2"/>
</dbReference>
<comment type="caution">
    <text evidence="4">The sequence shown here is derived from an EMBL/GenBank/DDBJ whole genome shotgun (WGS) entry which is preliminary data.</text>
</comment>
<feature type="domain" description="Glycosyltransferase subfamily 4-like N-terminal" evidence="3">
    <location>
        <begin position="17"/>
        <end position="176"/>
    </location>
</feature>
<accession>A0A1G2HYR3</accession>
<evidence type="ECO:0000256" key="1">
    <source>
        <dbReference type="ARBA" id="ARBA00022679"/>
    </source>
</evidence>
<organism evidence="4 5">
    <name type="scientific">Candidatus Staskawiczbacteria bacterium RIFCSPHIGHO2_02_FULL_34_9</name>
    <dbReference type="NCBI Taxonomy" id="1802206"/>
    <lineage>
        <taxon>Bacteria</taxon>
        <taxon>Candidatus Staskawicziibacteriota</taxon>
    </lineage>
</organism>